<sequence>MTPTPTPPTAAPVSAPTPASIPAAPATLTPTEWRGPTCPAAAAEWFSDAFGEVTRQDLGCHYDSLVAAWIRVEAACKYAQGPTKLPSTHRPRQVGNWISHTRGKRAMGAHLTDVSNPTEYAGEWQRWWDSLQPAWRDRGGKGWSTANGYGRKGNEWDKLEQWGTNGVLSVVVALYFWGKAVHGREEFETVWEESVMDAVWMLEGLVIFYEKFKKRR</sequence>
<feature type="compositionally biased region" description="Low complexity" evidence="1">
    <location>
        <begin position="11"/>
        <end position="31"/>
    </location>
</feature>
<proteinExistence type="predicted"/>
<keyword evidence="3" id="KW-1185">Reference proteome</keyword>
<comment type="caution">
    <text evidence="2">The sequence shown here is derived from an EMBL/GenBank/DDBJ whole genome shotgun (WGS) entry which is preliminary data.</text>
</comment>
<evidence type="ECO:0000313" key="2">
    <source>
        <dbReference type="EMBL" id="KAJ7722081.1"/>
    </source>
</evidence>
<protein>
    <submittedName>
        <fullName evidence="2">Uncharacterized protein</fullName>
    </submittedName>
</protein>
<accession>A0AAD7MKU6</accession>
<dbReference type="EMBL" id="JARKIB010000223">
    <property type="protein sequence ID" value="KAJ7722081.1"/>
    <property type="molecule type" value="Genomic_DNA"/>
</dbReference>
<feature type="region of interest" description="Disordered" evidence="1">
    <location>
        <begin position="1"/>
        <end position="34"/>
    </location>
</feature>
<organism evidence="2 3">
    <name type="scientific">Mycena metata</name>
    <dbReference type="NCBI Taxonomy" id="1033252"/>
    <lineage>
        <taxon>Eukaryota</taxon>
        <taxon>Fungi</taxon>
        <taxon>Dikarya</taxon>
        <taxon>Basidiomycota</taxon>
        <taxon>Agaricomycotina</taxon>
        <taxon>Agaricomycetes</taxon>
        <taxon>Agaricomycetidae</taxon>
        <taxon>Agaricales</taxon>
        <taxon>Marasmiineae</taxon>
        <taxon>Mycenaceae</taxon>
        <taxon>Mycena</taxon>
    </lineage>
</organism>
<reference evidence="2" key="1">
    <citation type="submission" date="2023-03" db="EMBL/GenBank/DDBJ databases">
        <title>Massive genome expansion in bonnet fungi (Mycena s.s.) driven by repeated elements and novel gene families across ecological guilds.</title>
        <authorList>
            <consortium name="Lawrence Berkeley National Laboratory"/>
            <person name="Harder C.B."/>
            <person name="Miyauchi S."/>
            <person name="Viragh M."/>
            <person name="Kuo A."/>
            <person name="Thoen E."/>
            <person name="Andreopoulos B."/>
            <person name="Lu D."/>
            <person name="Skrede I."/>
            <person name="Drula E."/>
            <person name="Henrissat B."/>
            <person name="Morin E."/>
            <person name="Kohler A."/>
            <person name="Barry K."/>
            <person name="LaButti K."/>
            <person name="Morin E."/>
            <person name="Salamov A."/>
            <person name="Lipzen A."/>
            <person name="Mereny Z."/>
            <person name="Hegedus B."/>
            <person name="Baldrian P."/>
            <person name="Stursova M."/>
            <person name="Weitz H."/>
            <person name="Taylor A."/>
            <person name="Grigoriev I.V."/>
            <person name="Nagy L.G."/>
            <person name="Martin F."/>
            <person name="Kauserud H."/>
        </authorList>
    </citation>
    <scope>NUCLEOTIDE SEQUENCE</scope>
    <source>
        <strain evidence="2">CBHHK182m</strain>
    </source>
</reference>
<evidence type="ECO:0000256" key="1">
    <source>
        <dbReference type="SAM" id="MobiDB-lite"/>
    </source>
</evidence>
<gene>
    <name evidence="2" type="ORF">B0H16DRAFT_1334874</name>
</gene>
<evidence type="ECO:0000313" key="3">
    <source>
        <dbReference type="Proteomes" id="UP001215598"/>
    </source>
</evidence>
<dbReference type="AlphaFoldDB" id="A0AAD7MKU6"/>
<feature type="compositionally biased region" description="Pro residues" evidence="1">
    <location>
        <begin position="1"/>
        <end position="10"/>
    </location>
</feature>
<name>A0AAD7MKU6_9AGAR</name>
<dbReference type="Proteomes" id="UP001215598">
    <property type="component" value="Unassembled WGS sequence"/>
</dbReference>